<dbReference type="RefSeq" id="WP_133156233.1">
    <property type="nucleotide sequence ID" value="NZ_CP037867.1"/>
</dbReference>
<reference evidence="2 3" key="1">
    <citation type="submission" date="2019-03" db="EMBL/GenBank/DDBJ databases">
        <authorList>
            <person name="Sebastian G."/>
            <person name="Baumann P."/>
            <person name="Ruckert C."/>
            <person name="Kalinowski J."/>
            <person name="Nebel B."/>
            <person name="Takors R."/>
            <person name="Blombach B."/>
        </authorList>
    </citation>
    <scope>NUCLEOTIDE SEQUENCE [LARGE SCALE GENOMIC DNA]</scope>
    <source>
        <strain evidence="2 3">DSM 1084</strain>
    </source>
</reference>
<dbReference type="PANTHER" id="PTHR30024">
    <property type="entry name" value="ALIPHATIC SULFONATES-BINDING PROTEIN-RELATED"/>
    <property type="match status" value="1"/>
</dbReference>
<organism evidence="2 3">
    <name type="scientific">Hydrogenophaga pseudoflava</name>
    <name type="common">Pseudomonas carboxydoflava</name>
    <dbReference type="NCBI Taxonomy" id="47421"/>
    <lineage>
        <taxon>Bacteria</taxon>
        <taxon>Pseudomonadati</taxon>
        <taxon>Pseudomonadota</taxon>
        <taxon>Betaproteobacteria</taxon>
        <taxon>Burkholderiales</taxon>
        <taxon>Comamonadaceae</taxon>
        <taxon>Hydrogenophaga</taxon>
    </lineage>
</organism>
<dbReference type="SUPFAM" id="SSF53850">
    <property type="entry name" value="Periplasmic binding protein-like II"/>
    <property type="match status" value="1"/>
</dbReference>
<dbReference type="InterPro" id="IPR015168">
    <property type="entry name" value="SsuA/THI5"/>
</dbReference>
<keyword evidence="3" id="KW-1185">Reference proteome</keyword>
<dbReference type="AlphaFoldDB" id="A0A4V1ABD4"/>
<dbReference type="KEGG" id="hpse:HPF_07755"/>
<dbReference type="PROSITE" id="PS51318">
    <property type="entry name" value="TAT"/>
    <property type="match status" value="1"/>
</dbReference>
<sequence>MNKTPSPFLQRRHFVSGLAAAGLAAPWIARAQSSPARVVRIGSPDLGTAGKPSPGGGTLAIVQANRWLEEAFAKDGIEVQWHFFRGAGPAVAEALAAKQLDIVSLGDLASVIHKARGLPTRFIAATGRGTDSYLATAPGSTIRTVADLKGRKVSVLKGTAYQRPFDNLLAASGLSEKDVKLINMDWPSSKAAVVAGQIDATFGGPDLFILREKGVNILPLTRGQGPAFTINSGLLATEDFLSGNAALAQRVVTQLVRAAAWASKETNREALIKLYASNSGNPELSFREELAGDNLGVRYSPLLDEGFIANYQTVLNDGLRLGLIRGEGFDVKAWFQPQFVQQAVKDLKLEKVWRETNATGKAKGAA</sequence>
<evidence type="ECO:0000313" key="3">
    <source>
        <dbReference type="Proteomes" id="UP000293912"/>
    </source>
</evidence>
<dbReference type="Pfam" id="PF09084">
    <property type="entry name" value="NMT1"/>
    <property type="match status" value="1"/>
</dbReference>
<dbReference type="Gene3D" id="3.40.190.10">
    <property type="entry name" value="Periplasmic binding protein-like II"/>
    <property type="match status" value="2"/>
</dbReference>
<dbReference type="Proteomes" id="UP000293912">
    <property type="component" value="Chromosome"/>
</dbReference>
<feature type="domain" description="SsuA/THI5-like" evidence="1">
    <location>
        <begin position="72"/>
        <end position="264"/>
    </location>
</feature>
<protein>
    <submittedName>
        <fullName evidence="2">Aliphatic sulfonates-binding protein</fullName>
    </submittedName>
</protein>
<dbReference type="EMBL" id="CP037867">
    <property type="protein sequence ID" value="QBM27573.1"/>
    <property type="molecule type" value="Genomic_DNA"/>
</dbReference>
<dbReference type="PANTHER" id="PTHR30024:SF21">
    <property type="entry name" value="ABC TRANSPORTER SUBSTRATE-BINDING PROTEIN"/>
    <property type="match status" value="1"/>
</dbReference>
<evidence type="ECO:0000259" key="1">
    <source>
        <dbReference type="Pfam" id="PF09084"/>
    </source>
</evidence>
<dbReference type="InterPro" id="IPR006311">
    <property type="entry name" value="TAT_signal"/>
</dbReference>
<accession>A0A4V1ABD4</accession>
<gene>
    <name evidence="2" type="primary">ssuA2</name>
    <name evidence="2" type="ORF">HPF_07755</name>
</gene>
<name>A0A4V1ABD4_HYDPS</name>
<evidence type="ECO:0000313" key="2">
    <source>
        <dbReference type="EMBL" id="QBM27573.1"/>
    </source>
</evidence>
<proteinExistence type="predicted"/>